<dbReference type="PROSITE" id="PS51123">
    <property type="entry name" value="OMPA_2"/>
    <property type="match status" value="1"/>
</dbReference>
<sequence length="682" mass="72473">MSDDDDDRTVFGQKIPPASPARPVGHPPQAPYGQQPPAQPGWPAPPVAQHSPVPPVAQHPSAPPVGQNPHAPNMAPQQPYYGQPPAQPPVEGTSDRTMFGMKVPPGQPQVPPAQGYPQPPQAYPPHQSPQTPQPPASGAEDTWFGGRPPQQPAQPQALQAPSGEGTWFQGRAPQQPPAPAYQPPPQSYAPQPAPQPPQQPAYGQAGQGQGGYAQPPAYGQPAQPNWQGQYPAQPGPYGGAYPAGGGTDGQFPMVPPTTQAAAFAGNVPKISFQDALKGSGLDIGTSTNPILAAASDLLVLFGRLRTGMVEMQAIPLRDHVIREIGEFVRKAQEKSVPPEDIDVARYALAATADDIVQTIPGSDPGYWQQYSMAAELLNDRSAGIGFFARLDHVIAYPAQRKDLLELMLTCLYLGFEGKYRTEPNGMALLARLRNEVYQRLRSVVERPKPDLSINWLPVIFSGKRSGAGMPLWVVAGIGGGMVVALFATLSWILSNDTNAAQAAILRLNDPNATVAIEGQSFAASAVPYVGEVDTAQLDRIRNALAAEIDSGALSVAEKGDYIMIRVGDVLRFGSGSADLTSDFSALAKSIGQTLDGEPGEIVVEGHSDSIPIRGTGRYRTNEELSEARAATVRDVLAQSLSDPARMSVVGVGPNDPVDTSGTREAQARNRRVEILLQQENKI</sequence>
<feature type="compositionally biased region" description="Pro residues" evidence="2">
    <location>
        <begin position="17"/>
        <end position="30"/>
    </location>
</feature>
<keyword evidence="3" id="KW-1133">Transmembrane helix</keyword>
<dbReference type="Proteomes" id="UP000217935">
    <property type="component" value="Chromosome"/>
</dbReference>
<name>A0A291G9N1_9RHOB</name>
<dbReference type="CDD" id="cd07185">
    <property type="entry name" value="OmpA_C-like"/>
    <property type="match status" value="1"/>
</dbReference>
<keyword evidence="6" id="KW-1185">Reference proteome</keyword>
<dbReference type="OrthoDB" id="345640at2"/>
<dbReference type="NCBIfam" id="TIGR03349">
    <property type="entry name" value="IV_VI_DotU"/>
    <property type="match status" value="1"/>
</dbReference>
<dbReference type="STRING" id="1758178.GCA_001550095_02697"/>
<dbReference type="InterPro" id="IPR036737">
    <property type="entry name" value="OmpA-like_sf"/>
</dbReference>
<feature type="compositionally biased region" description="Pro residues" evidence="2">
    <location>
        <begin position="174"/>
        <end position="199"/>
    </location>
</feature>
<gene>
    <name evidence="5" type="ORF">CEW89_04285</name>
</gene>
<proteinExistence type="predicted"/>
<feature type="region of interest" description="Disordered" evidence="2">
    <location>
        <begin position="1"/>
        <end position="256"/>
    </location>
</feature>
<dbReference type="PRINTS" id="PR01217">
    <property type="entry name" value="PRICHEXTENSN"/>
</dbReference>
<dbReference type="Gene3D" id="3.30.1330.60">
    <property type="entry name" value="OmpA-like domain"/>
    <property type="match status" value="1"/>
</dbReference>
<keyword evidence="1 3" id="KW-0472">Membrane</keyword>
<accession>A0A291G9N1</accession>
<feature type="transmembrane region" description="Helical" evidence="3">
    <location>
        <begin position="471"/>
        <end position="493"/>
    </location>
</feature>
<feature type="compositionally biased region" description="Gly residues" evidence="2">
    <location>
        <begin position="236"/>
        <end position="248"/>
    </location>
</feature>
<evidence type="ECO:0000313" key="6">
    <source>
        <dbReference type="Proteomes" id="UP000217935"/>
    </source>
</evidence>
<dbReference type="AlphaFoldDB" id="A0A291G9N1"/>
<dbReference type="InterPro" id="IPR006665">
    <property type="entry name" value="OmpA-like"/>
</dbReference>
<dbReference type="InterPro" id="IPR050330">
    <property type="entry name" value="Bact_OuterMem_StrucFunc"/>
</dbReference>
<evidence type="ECO:0000313" key="5">
    <source>
        <dbReference type="EMBL" id="ATG46848.1"/>
    </source>
</evidence>
<dbReference type="NCBIfam" id="NF038228">
    <property type="entry name" value="IcmH_DotU_IVB"/>
    <property type="match status" value="1"/>
</dbReference>
<dbReference type="RefSeq" id="WP_096805022.1">
    <property type="nucleotide sequence ID" value="NZ_CP022196.1"/>
</dbReference>
<dbReference type="PANTHER" id="PTHR30329:SF19">
    <property type="entry name" value="OUTER MEMBRANE PROTEIN, OMPA FAMILY"/>
    <property type="match status" value="1"/>
</dbReference>
<feature type="compositionally biased region" description="Low complexity" evidence="2">
    <location>
        <begin position="212"/>
        <end position="232"/>
    </location>
</feature>
<evidence type="ECO:0000256" key="3">
    <source>
        <dbReference type="SAM" id="Phobius"/>
    </source>
</evidence>
<dbReference type="EMBL" id="CP022196">
    <property type="protein sequence ID" value="ATG46848.1"/>
    <property type="molecule type" value="Genomic_DNA"/>
</dbReference>
<feature type="compositionally biased region" description="Pro residues" evidence="2">
    <location>
        <begin position="117"/>
        <end position="135"/>
    </location>
</feature>
<evidence type="ECO:0000256" key="1">
    <source>
        <dbReference type="PROSITE-ProRule" id="PRU00473"/>
    </source>
</evidence>
<feature type="domain" description="OmpA-like" evidence="4">
    <location>
        <begin position="559"/>
        <end position="680"/>
    </location>
</feature>
<reference evidence="5 6" key="1">
    <citation type="submission" date="2017-06" db="EMBL/GenBank/DDBJ databases">
        <title>Celeribacter sp. TSPH2 complete genome sequence.</title>
        <authorList>
            <person name="Woo J.-H."/>
            <person name="Kim H.-S."/>
        </authorList>
    </citation>
    <scope>NUCLEOTIDE SEQUENCE [LARGE SCALE GENOMIC DNA]</scope>
    <source>
        <strain evidence="5 6">TSPH2</strain>
    </source>
</reference>
<evidence type="ECO:0000256" key="2">
    <source>
        <dbReference type="SAM" id="MobiDB-lite"/>
    </source>
</evidence>
<dbReference type="Pfam" id="PF00691">
    <property type="entry name" value="OmpA"/>
    <property type="match status" value="1"/>
</dbReference>
<dbReference type="SUPFAM" id="SSF103088">
    <property type="entry name" value="OmpA-like"/>
    <property type="match status" value="1"/>
</dbReference>
<dbReference type="InterPro" id="IPR017732">
    <property type="entry name" value="T4/T6SS_DotU"/>
</dbReference>
<feature type="region of interest" description="Disordered" evidence="2">
    <location>
        <begin position="646"/>
        <end position="665"/>
    </location>
</feature>
<dbReference type="InterPro" id="IPR038522">
    <property type="entry name" value="T4/T6SS_DotU_sf"/>
</dbReference>
<evidence type="ECO:0000259" key="4">
    <source>
        <dbReference type="PROSITE" id="PS51123"/>
    </source>
</evidence>
<keyword evidence="3" id="KW-0812">Transmembrane</keyword>
<dbReference type="GO" id="GO:0016020">
    <property type="term" value="C:membrane"/>
    <property type="evidence" value="ECO:0007669"/>
    <property type="project" value="UniProtKB-UniRule"/>
</dbReference>
<feature type="compositionally biased region" description="Low complexity" evidence="2">
    <location>
        <begin position="75"/>
        <end position="84"/>
    </location>
</feature>
<dbReference type="KEGG" id="ceh:CEW89_04285"/>
<dbReference type="Pfam" id="PF09850">
    <property type="entry name" value="DotU"/>
    <property type="match status" value="1"/>
</dbReference>
<organism evidence="5 6">
    <name type="scientific">Celeribacter ethanolicus</name>
    <dbReference type="NCBI Taxonomy" id="1758178"/>
    <lineage>
        <taxon>Bacteria</taxon>
        <taxon>Pseudomonadati</taxon>
        <taxon>Pseudomonadota</taxon>
        <taxon>Alphaproteobacteria</taxon>
        <taxon>Rhodobacterales</taxon>
        <taxon>Roseobacteraceae</taxon>
        <taxon>Celeribacter</taxon>
    </lineage>
</organism>
<protein>
    <recommendedName>
        <fullName evidence="4">OmpA-like domain-containing protein</fullName>
    </recommendedName>
</protein>
<dbReference type="Gene3D" id="1.25.40.590">
    <property type="entry name" value="Type IV / VI secretion system, DotU"/>
    <property type="match status" value="1"/>
</dbReference>
<feature type="compositionally biased region" description="Pro residues" evidence="2">
    <location>
        <begin position="37"/>
        <end position="63"/>
    </location>
</feature>
<dbReference type="PANTHER" id="PTHR30329">
    <property type="entry name" value="STATOR ELEMENT OF FLAGELLAR MOTOR COMPLEX"/>
    <property type="match status" value="1"/>
</dbReference>